<gene>
    <name evidence="3" type="ORF">HYC85_006985</name>
</gene>
<protein>
    <recommendedName>
        <fullName evidence="2">DUF4220 domain-containing protein</fullName>
    </recommendedName>
</protein>
<evidence type="ECO:0000259" key="2">
    <source>
        <dbReference type="Pfam" id="PF13968"/>
    </source>
</evidence>
<feature type="transmembrane region" description="Helical" evidence="1">
    <location>
        <begin position="26"/>
        <end position="49"/>
    </location>
</feature>
<feature type="transmembrane region" description="Helical" evidence="1">
    <location>
        <begin position="69"/>
        <end position="90"/>
    </location>
</feature>
<feature type="domain" description="DUF4220" evidence="2">
    <location>
        <begin position="105"/>
        <end position="460"/>
    </location>
</feature>
<reference evidence="4" key="1">
    <citation type="journal article" date="2020" name="Nat. Commun.">
        <title>Genome assembly of wild tea tree DASZ reveals pedigree and selection history of tea varieties.</title>
        <authorList>
            <person name="Zhang W."/>
            <person name="Zhang Y."/>
            <person name="Qiu H."/>
            <person name="Guo Y."/>
            <person name="Wan H."/>
            <person name="Zhang X."/>
            <person name="Scossa F."/>
            <person name="Alseekh S."/>
            <person name="Zhang Q."/>
            <person name="Wang P."/>
            <person name="Xu L."/>
            <person name="Schmidt M.H."/>
            <person name="Jia X."/>
            <person name="Li D."/>
            <person name="Zhu A."/>
            <person name="Guo F."/>
            <person name="Chen W."/>
            <person name="Ni D."/>
            <person name="Usadel B."/>
            <person name="Fernie A.R."/>
            <person name="Wen W."/>
        </authorList>
    </citation>
    <scope>NUCLEOTIDE SEQUENCE [LARGE SCALE GENOMIC DNA]</scope>
    <source>
        <strain evidence="4">cv. G240</strain>
    </source>
</reference>
<dbReference type="PANTHER" id="PTHR31325">
    <property type="entry name" value="OS01G0798800 PROTEIN-RELATED"/>
    <property type="match status" value="1"/>
</dbReference>
<sequence length="766" mass="88493">RLSLPLFSSVPFIWHPYILNTEKVCISAILEAELPMMLFHAVVGSMIILQNRRAMTMLPSNWRKMWKEWELRGMILLSLTTQIVLVLLGNRRKYVSGAWIRIMVWLAYLLADSVAIMAAGILSNDLGHVYGGTSLGVEYEVKAFWAPLMLLHLGGTDTITAYSLEDNELWKRHSFGVVTQAMTTLYILILSWTGSLVSLLFIVMFCFGLVKYCERVWVLYWASENNFRDSINDIPTNESKIIKECKLKQLEGFHLTTHQVLEVEVEVPVTSSPGHNDANQLLTAYHFLEMVRRLFADLILGFQDRDASKAIFKRDNMDSEKAFKITEIELGLIYDLLYTKAKVMYTRWGIARRIIGIFLTLFVLVMVSLDEMLMVNKKHHNYSSKVDLTVTMVLLGFAFLLELYAVVELLLSDQTAHWLIRHKKVRVLRAINCVRNLPLKRRYNICRWSNSMEQFSLLSFSLREKPVPPNEPPKKKTLPFRGILKTLGDIDEVLEIYQYKGTPKSINEADDLKYAIFLEIKEIRPWAEENGYDTHLKSLYGRRGGRTIEKRNVHDDLKWSIEDSEFDQSILIWHLATEIWYNLDYIKKADYESAGSIWQERGKSLSRYMLYLLVEHPNMLPIGMGHIRFRDIYVELGDFIEEQLSKSVLDISCKDASEMLVKVINTKDMVSVRGGEGGDKSNLVIFHACKLASQLENMNDRWRLIVDVWLEMLCHAASQCKGRLHAQQLRRGGELLTHVWLLMAHFGLTDHFQIPRSRAIADAVIR</sequence>
<comment type="caution">
    <text evidence="3">The sequence shown here is derived from an EMBL/GenBank/DDBJ whole genome shotgun (WGS) entry which is preliminary data.</text>
</comment>
<accession>A0A7J7HN15</accession>
<dbReference type="InterPro" id="IPR007658">
    <property type="entry name" value="DUF594"/>
</dbReference>
<evidence type="ECO:0000313" key="4">
    <source>
        <dbReference type="Proteomes" id="UP000593564"/>
    </source>
</evidence>
<keyword evidence="4" id="KW-1185">Reference proteome</keyword>
<dbReference type="Pfam" id="PF13968">
    <property type="entry name" value="DUF4220"/>
    <property type="match status" value="1"/>
</dbReference>
<keyword evidence="1" id="KW-0472">Membrane</keyword>
<feature type="transmembrane region" description="Helical" evidence="1">
    <location>
        <begin position="184"/>
        <end position="210"/>
    </location>
</feature>
<dbReference type="AlphaFoldDB" id="A0A7J7HN15"/>
<feature type="non-terminal residue" evidence="3">
    <location>
        <position position="1"/>
    </location>
</feature>
<feature type="transmembrane region" description="Helical" evidence="1">
    <location>
        <begin position="350"/>
        <end position="369"/>
    </location>
</feature>
<dbReference type="InterPro" id="IPR025315">
    <property type="entry name" value="DUF4220"/>
</dbReference>
<name>A0A7J7HN15_CAMSI</name>
<feature type="transmembrane region" description="Helical" evidence="1">
    <location>
        <begin position="102"/>
        <end position="122"/>
    </location>
</feature>
<feature type="transmembrane region" description="Helical" evidence="1">
    <location>
        <begin position="389"/>
        <end position="411"/>
    </location>
</feature>
<proteinExistence type="predicted"/>
<dbReference type="Proteomes" id="UP000593564">
    <property type="component" value="Unassembled WGS sequence"/>
</dbReference>
<keyword evidence="1" id="KW-1133">Transmembrane helix</keyword>
<dbReference type="EMBL" id="JACBKZ010000003">
    <property type="protein sequence ID" value="KAF5954129.1"/>
    <property type="molecule type" value="Genomic_DNA"/>
</dbReference>
<evidence type="ECO:0000256" key="1">
    <source>
        <dbReference type="SAM" id="Phobius"/>
    </source>
</evidence>
<organism evidence="3 4">
    <name type="scientific">Camellia sinensis</name>
    <name type="common">Tea plant</name>
    <name type="synonym">Thea sinensis</name>
    <dbReference type="NCBI Taxonomy" id="4442"/>
    <lineage>
        <taxon>Eukaryota</taxon>
        <taxon>Viridiplantae</taxon>
        <taxon>Streptophyta</taxon>
        <taxon>Embryophyta</taxon>
        <taxon>Tracheophyta</taxon>
        <taxon>Spermatophyta</taxon>
        <taxon>Magnoliopsida</taxon>
        <taxon>eudicotyledons</taxon>
        <taxon>Gunneridae</taxon>
        <taxon>Pentapetalae</taxon>
        <taxon>asterids</taxon>
        <taxon>Ericales</taxon>
        <taxon>Theaceae</taxon>
        <taxon>Camellia</taxon>
    </lineage>
</organism>
<reference evidence="3 4" key="2">
    <citation type="submission" date="2020-07" db="EMBL/GenBank/DDBJ databases">
        <title>Genome assembly of wild tea tree DASZ reveals pedigree and selection history of tea varieties.</title>
        <authorList>
            <person name="Zhang W."/>
        </authorList>
    </citation>
    <scope>NUCLEOTIDE SEQUENCE [LARGE SCALE GENOMIC DNA]</scope>
    <source>
        <strain evidence="4">cv. G240</strain>
        <tissue evidence="3">Leaf</tissue>
    </source>
</reference>
<dbReference type="Pfam" id="PF04578">
    <property type="entry name" value="DUF594"/>
    <property type="match status" value="1"/>
</dbReference>
<keyword evidence="1" id="KW-0812">Transmembrane</keyword>
<evidence type="ECO:0000313" key="3">
    <source>
        <dbReference type="EMBL" id="KAF5954129.1"/>
    </source>
</evidence>